<dbReference type="Pfam" id="PF01547">
    <property type="entry name" value="SBP_bac_1"/>
    <property type="match status" value="1"/>
</dbReference>
<dbReference type="SMR" id="A0AB36TKN7"/>
<dbReference type="AlphaFoldDB" id="A0AB36TKN7"/>
<accession>A0AB36TKN7</accession>
<evidence type="ECO:0000256" key="1">
    <source>
        <dbReference type="SAM" id="SignalP"/>
    </source>
</evidence>
<dbReference type="InterPro" id="IPR050490">
    <property type="entry name" value="Bact_solute-bd_prot1"/>
</dbReference>
<dbReference type="EMBL" id="PDBW01000001">
    <property type="protein sequence ID" value="PFH04085.1"/>
    <property type="molecule type" value="Genomic_DNA"/>
</dbReference>
<proteinExistence type="predicted"/>
<organism evidence="2 3">
    <name type="scientific">Acetivibrio thermocellus AD2</name>
    <dbReference type="NCBI Taxonomy" id="1138384"/>
    <lineage>
        <taxon>Bacteria</taxon>
        <taxon>Bacillati</taxon>
        <taxon>Bacillota</taxon>
        <taxon>Clostridia</taxon>
        <taxon>Eubacteriales</taxon>
        <taxon>Oscillospiraceae</taxon>
        <taxon>Acetivibrio</taxon>
    </lineage>
</organism>
<dbReference type="PANTHER" id="PTHR43649:SF12">
    <property type="entry name" value="DIACETYLCHITOBIOSE BINDING PROTEIN DASA"/>
    <property type="match status" value="1"/>
</dbReference>
<dbReference type="Proteomes" id="UP000223596">
    <property type="component" value="Unassembled WGS sequence"/>
</dbReference>
<reference evidence="2 3" key="1">
    <citation type="submission" date="2017-09" db="EMBL/GenBank/DDBJ databases">
        <title>Evaluation of Pacific Biosciences Sequencing Technology to Finishing C. thermocellum Genome Sequences.</title>
        <authorList>
            <person name="Brown S."/>
        </authorList>
    </citation>
    <scope>NUCLEOTIDE SEQUENCE [LARGE SCALE GENOMIC DNA]</scope>
    <source>
        <strain evidence="2 3">AD2</strain>
    </source>
</reference>
<feature type="chain" id="PRO_5044230873" evidence="1">
    <location>
        <begin position="21"/>
        <end position="460"/>
    </location>
</feature>
<protein>
    <submittedName>
        <fullName evidence="2">Cellooligosaccharide-binding protein</fullName>
    </submittedName>
</protein>
<dbReference type="RefSeq" id="WP_003516700.1">
    <property type="nucleotide sequence ID" value="NZ_CP013828.1"/>
</dbReference>
<dbReference type="PROSITE" id="PS51257">
    <property type="entry name" value="PROKAR_LIPOPROTEIN"/>
    <property type="match status" value="1"/>
</dbReference>
<evidence type="ECO:0000313" key="3">
    <source>
        <dbReference type="Proteomes" id="UP000223596"/>
    </source>
</evidence>
<dbReference type="InterPro" id="IPR006059">
    <property type="entry name" value="SBP"/>
</dbReference>
<feature type="signal peptide" evidence="1">
    <location>
        <begin position="1"/>
        <end position="20"/>
    </location>
</feature>
<name>A0AB36TKN7_ACETH</name>
<comment type="caution">
    <text evidence="2">The sequence shown here is derived from an EMBL/GenBank/DDBJ whole genome shotgun (WGS) entry which is preliminary data.</text>
</comment>
<dbReference type="SUPFAM" id="SSF53850">
    <property type="entry name" value="Periplasmic binding protein-like II"/>
    <property type="match status" value="1"/>
</dbReference>
<dbReference type="Gene3D" id="3.40.190.10">
    <property type="entry name" value="Periplasmic binding protein-like II"/>
    <property type="match status" value="1"/>
</dbReference>
<sequence>MKKFITMVLSLIILSILFLATSCSGSRDDTQDVIGGKIVMYAAPGDNVQSEIRNIVRSKYPNVEFQVVSFNNADEFKSRLLTELMAGEGPDVIVLSPSTKKGSITIETMRKLVESGVFCDLEPYISKDESINLSEYNETVLNSGVINGKRYFIPIAYDVPIFWTANSILEENNIKDEIANWTLKDMADFAVQFKEKNSDNYLFGYGDGFIRNIMYANWREFVDYENKQASFDSQEFVEFLEAIGAIEKAGICDEKLIKEYTGMEFEALKHGKITLISSTEYPINPWELWYRNSHINYYFNPDSIRLSKFPTFGDLGRIVAHPTDIVAINKNSKNKATAYEVLKVFLSKEIQSSQQFRDRMGIPVNDEAIRELIEKYSGEEGKTTLPVGMTINETMDTVPLPESVVAEYNSIINGVTECVLVDEQIIDFMIEGFNEYKNGKMSAKDAARMVQQKVNLFLNE</sequence>
<dbReference type="GeneID" id="35804314"/>
<gene>
    <name evidence="2" type="ORF">M972_112908</name>
</gene>
<keyword evidence="1" id="KW-0732">Signal</keyword>
<dbReference type="PANTHER" id="PTHR43649">
    <property type="entry name" value="ARABINOSE-BINDING PROTEIN-RELATED"/>
    <property type="match status" value="1"/>
</dbReference>
<evidence type="ECO:0000313" key="2">
    <source>
        <dbReference type="EMBL" id="PFH04085.1"/>
    </source>
</evidence>